<dbReference type="InterPro" id="IPR001315">
    <property type="entry name" value="CARD"/>
</dbReference>
<dbReference type="EMBL" id="JBJQND010000012">
    <property type="protein sequence ID" value="KAL3859353.1"/>
    <property type="molecule type" value="Genomic_DNA"/>
</dbReference>
<sequence>MAWWSIEGLLLEELSPRHILDVFTEERLLSSDECQDLRKKKRREISKELLQIVKNHLPDAFHVLLKALKEDGADELIRLLTKIIDEKKYVKEVT</sequence>
<organism evidence="2 3">
    <name type="scientific">Sinanodonta woodiana</name>
    <name type="common">Chinese pond mussel</name>
    <name type="synonym">Anodonta woodiana</name>
    <dbReference type="NCBI Taxonomy" id="1069815"/>
    <lineage>
        <taxon>Eukaryota</taxon>
        <taxon>Metazoa</taxon>
        <taxon>Spiralia</taxon>
        <taxon>Lophotrochozoa</taxon>
        <taxon>Mollusca</taxon>
        <taxon>Bivalvia</taxon>
        <taxon>Autobranchia</taxon>
        <taxon>Heteroconchia</taxon>
        <taxon>Palaeoheterodonta</taxon>
        <taxon>Unionida</taxon>
        <taxon>Unionoidea</taxon>
        <taxon>Unionidae</taxon>
        <taxon>Unioninae</taxon>
        <taxon>Sinanodonta</taxon>
    </lineage>
</organism>
<accession>A0ABD3VEB3</accession>
<gene>
    <name evidence="2" type="ORF">ACJMK2_009578</name>
</gene>
<evidence type="ECO:0000313" key="2">
    <source>
        <dbReference type="EMBL" id="KAL3859353.1"/>
    </source>
</evidence>
<dbReference type="PROSITE" id="PS50209">
    <property type="entry name" value="CARD"/>
    <property type="match status" value="1"/>
</dbReference>
<dbReference type="AlphaFoldDB" id="A0ABD3VEB3"/>
<name>A0ABD3VEB3_SINWO</name>
<reference evidence="2 3" key="1">
    <citation type="submission" date="2024-11" db="EMBL/GenBank/DDBJ databases">
        <title>Chromosome-level genome assembly of the freshwater bivalve Anodonta woodiana.</title>
        <authorList>
            <person name="Chen X."/>
        </authorList>
    </citation>
    <scope>NUCLEOTIDE SEQUENCE [LARGE SCALE GENOMIC DNA]</scope>
    <source>
        <strain evidence="2">MN2024</strain>
        <tissue evidence="2">Gills</tissue>
    </source>
</reference>
<dbReference type="Proteomes" id="UP001634394">
    <property type="component" value="Unassembled WGS sequence"/>
</dbReference>
<protein>
    <recommendedName>
        <fullName evidence="1">CARD domain-containing protein</fullName>
    </recommendedName>
</protein>
<feature type="domain" description="CARD" evidence="1">
    <location>
        <begin position="10"/>
        <end position="83"/>
    </location>
</feature>
<evidence type="ECO:0000259" key="1">
    <source>
        <dbReference type="PROSITE" id="PS50209"/>
    </source>
</evidence>
<dbReference type="CDD" id="cd01671">
    <property type="entry name" value="CARD"/>
    <property type="match status" value="1"/>
</dbReference>
<keyword evidence="3" id="KW-1185">Reference proteome</keyword>
<feature type="non-terminal residue" evidence="2">
    <location>
        <position position="94"/>
    </location>
</feature>
<dbReference type="InterPro" id="IPR011029">
    <property type="entry name" value="DEATH-like_dom_sf"/>
</dbReference>
<dbReference type="Gene3D" id="1.10.533.10">
    <property type="entry name" value="Death Domain, Fas"/>
    <property type="match status" value="1"/>
</dbReference>
<dbReference type="Pfam" id="PF00619">
    <property type="entry name" value="CARD"/>
    <property type="match status" value="1"/>
</dbReference>
<dbReference type="SUPFAM" id="SSF47986">
    <property type="entry name" value="DEATH domain"/>
    <property type="match status" value="1"/>
</dbReference>
<proteinExistence type="predicted"/>
<comment type="caution">
    <text evidence="2">The sequence shown here is derived from an EMBL/GenBank/DDBJ whole genome shotgun (WGS) entry which is preliminary data.</text>
</comment>
<evidence type="ECO:0000313" key="3">
    <source>
        <dbReference type="Proteomes" id="UP001634394"/>
    </source>
</evidence>